<name>A0A6J7WG81_9CAUD</name>
<accession>A0A6J7WG81</accession>
<organism evidence="1">
    <name type="scientific">uncultured Caudovirales phage</name>
    <dbReference type="NCBI Taxonomy" id="2100421"/>
    <lineage>
        <taxon>Viruses</taxon>
        <taxon>Duplodnaviria</taxon>
        <taxon>Heunggongvirae</taxon>
        <taxon>Uroviricota</taxon>
        <taxon>Caudoviricetes</taxon>
        <taxon>Peduoviridae</taxon>
        <taxon>Maltschvirus</taxon>
        <taxon>Maltschvirus maltsch</taxon>
    </lineage>
</organism>
<reference evidence="1" key="1">
    <citation type="submission" date="2020-05" db="EMBL/GenBank/DDBJ databases">
        <authorList>
            <person name="Chiriac C."/>
            <person name="Salcher M."/>
            <person name="Ghai R."/>
            <person name="Kavagutti S V."/>
        </authorList>
    </citation>
    <scope>NUCLEOTIDE SEQUENCE</scope>
</reference>
<protein>
    <submittedName>
        <fullName evidence="1">Uncharacterized protein</fullName>
    </submittedName>
</protein>
<sequence length="243" mass="28909">MVKFNLKDKEYELGDFLTIEQYVKIFKVKDLFEDQYFAAKLLNLVTDIPLEEVLKCDYEEINYLSSHILTLIPLNKNVPFIDRFELDGVKYGFFPNWRDITFAEFIDMDTISTKKPEEILNMLHILCAIMYRPIEHEISEHNFLIEEYDVKTMVPRSELFKKKLDVKYILGGMFFFINFAKKYSLFSQASLTQMNWKMKVKILWKMRKLIFKAIFKKHTDGILRSTELLETILTSTTTSTKKI</sequence>
<dbReference type="EMBL" id="LR798242">
    <property type="protein sequence ID" value="CAB5214029.1"/>
    <property type="molecule type" value="Genomic_DNA"/>
</dbReference>
<gene>
    <name evidence="1" type="ORF">UFOVP185_3</name>
</gene>
<evidence type="ECO:0000313" key="1">
    <source>
        <dbReference type="EMBL" id="CAB5214029.1"/>
    </source>
</evidence>
<proteinExistence type="predicted"/>